<keyword evidence="3 6" id="KW-0560">Oxidoreductase</keyword>
<keyword evidence="4 5" id="KW-0408">Iron</keyword>
<evidence type="ECO:0000313" key="9">
    <source>
        <dbReference type="Proteomes" id="UP000325672"/>
    </source>
</evidence>
<dbReference type="InterPro" id="IPR001128">
    <property type="entry name" value="Cyt_P450"/>
</dbReference>
<proteinExistence type="inferred from homology"/>
<protein>
    <submittedName>
        <fullName evidence="8">Cytochrome P450</fullName>
    </submittedName>
</protein>
<feature type="binding site" description="axial binding residue" evidence="5">
    <location>
        <position position="447"/>
    </location>
    <ligand>
        <name>heme</name>
        <dbReference type="ChEBI" id="CHEBI:30413"/>
    </ligand>
    <ligandPart>
        <name>Fe</name>
        <dbReference type="ChEBI" id="CHEBI:18248"/>
    </ligandPart>
</feature>
<comment type="cofactor">
    <cofactor evidence="5">
        <name>heme</name>
        <dbReference type="ChEBI" id="CHEBI:30413"/>
    </cofactor>
</comment>
<evidence type="ECO:0000256" key="7">
    <source>
        <dbReference type="SAM" id="SignalP"/>
    </source>
</evidence>
<feature type="signal peptide" evidence="7">
    <location>
        <begin position="1"/>
        <end position="20"/>
    </location>
</feature>
<keyword evidence="9" id="KW-1185">Reference proteome</keyword>
<dbReference type="CDD" id="cd11065">
    <property type="entry name" value="CYP64-like"/>
    <property type="match status" value="1"/>
</dbReference>
<dbReference type="GeneID" id="43642607"/>
<dbReference type="PRINTS" id="PR00385">
    <property type="entry name" value="P450"/>
</dbReference>
<sequence length="535" mass="60325">MESILLLLAIILVGLSLVRSLFGRKHPLGPLPPGPHRKPIIGNLTDLPSHDVRDWEYWLTHKDLYGSHLVYRTEYLPPQGNTNIELGPISSLSILGDNIVILNDARYAREILEKRSSIWSSRPSWNFGKMAGWDKILGTLEYSNPSFKDMRKALGHQIGSKSAVSRFNAVQDREVRRFLLRVLEDPDNLLQHIRKEAGAIVLKVAYGYTIEPHGHDPLVDLADEAMATFGLAILPGTWAVDFIPILKHVPTWFPGARFARMAKQFRKHVAAFSDVPYAFVKRKLAQQDFEPSFLAGLLQKNANQLGPGSYEETVIKWAAASFYGGGSDTTVSTMSSFFLVMALFPEVQRKAQAEIDRVVGSDRLPSFQDRENLPYIDAMVKEILRWHPVLPMGTAHASVKDDMAFTHDPNTYPDPHSFKPERFLSDEGHDPEANPYYLVFGFGRRVCPGRTLADANLYISIAQSVAAFTITKPTRDGKEIDLRTEYQAGAISHPVPYHVTIQPRNPRYEELIRAVETDHPWEKSHSEELKDLTLV</sequence>
<dbReference type="GO" id="GO:0004497">
    <property type="term" value="F:monooxygenase activity"/>
    <property type="evidence" value="ECO:0007669"/>
    <property type="project" value="UniProtKB-KW"/>
</dbReference>
<reference evidence="8 9" key="1">
    <citation type="submission" date="2019-04" db="EMBL/GenBank/DDBJ databases">
        <title>Friends and foes A comparative genomics study of 23 Aspergillus species from section Flavi.</title>
        <authorList>
            <consortium name="DOE Joint Genome Institute"/>
            <person name="Kjaerbolling I."/>
            <person name="Vesth T."/>
            <person name="Frisvad J.C."/>
            <person name="Nybo J.L."/>
            <person name="Theobald S."/>
            <person name="Kildgaard S."/>
            <person name="Isbrandt T."/>
            <person name="Kuo A."/>
            <person name="Sato A."/>
            <person name="Lyhne E.K."/>
            <person name="Kogle M.E."/>
            <person name="Wiebenga A."/>
            <person name="Kun R.S."/>
            <person name="Lubbers R.J."/>
            <person name="Makela M.R."/>
            <person name="Barry K."/>
            <person name="Chovatia M."/>
            <person name="Clum A."/>
            <person name="Daum C."/>
            <person name="Haridas S."/>
            <person name="He G."/>
            <person name="LaButti K."/>
            <person name="Lipzen A."/>
            <person name="Mondo S."/>
            <person name="Riley R."/>
            <person name="Salamov A."/>
            <person name="Simmons B.A."/>
            <person name="Magnuson J.K."/>
            <person name="Henrissat B."/>
            <person name="Mortensen U.H."/>
            <person name="Larsen T.O."/>
            <person name="Devries R.P."/>
            <person name="Grigoriev I.V."/>
            <person name="Machida M."/>
            <person name="Baker S.E."/>
            <person name="Andersen M.R."/>
        </authorList>
    </citation>
    <scope>NUCLEOTIDE SEQUENCE [LARGE SCALE GENOMIC DNA]</scope>
    <source>
        <strain evidence="8 9">CBS 117625</strain>
    </source>
</reference>
<organism evidence="8 9">
    <name type="scientific">Aspergillus pseudotamarii</name>
    <dbReference type="NCBI Taxonomy" id="132259"/>
    <lineage>
        <taxon>Eukaryota</taxon>
        <taxon>Fungi</taxon>
        <taxon>Dikarya</taxon>
        <taxon>Ascomycota</taxon>
        <taxon>Pezizomycotina</taxon>
        <taxon>Eurotiomycetes</taxon>
        <taxon>Eurotiomycetidae</taxon>
        <taxon>Eurotiales</taxon>
        <taxon>Aspergillaceae</taxon>
        <taxon>Aspergillus</taxon>
        <taxon>Aspergillus subgen. Circumdati</taxon>
    </lineage>
</organism>
<dbReference type="PANTHER" id="PTHR46300">
    <property type="entry name" value="P450, PUTATIVE (EUROFUNG)-RELATED-RELATED"/>
    <property type="match status" value="1"/>
</dbReference>
<dbReference type="EMBL" id="ML743551">
    <property type="protein sequence ID" value="KAE8143981.1"/>
    <property type="molecule type" value="Genomic_DNA"/>
</dbReference>
<keyword evidence="6" id="KW-0503">Monooxygenase</keyword>
<dbReference type="SUPFAM" id="SSF48264">
    <property type="entry name" value="Cytochrome P450"/>
    <property type="match status" value="1"/>
</dbReference>
<evidence type="ECO:0000256" key="6">
    <source>
        <dbReference type="RuleBase" id="RU000461"/>
    </source>
</evidence>
<keyword evidence="2 5" id="KW-0479">Metal-binding</keyword>
<dbReference type="GO" id="GO:0020037">
    <property type="term" value="F:heme binding"/>
    <property type="evidence" value="ECO:0007669"/>
    <property type="project" value="InterPro"/>
</dbReference>
<dbReference type="RefSeq" id="XP_031920044.1">
    <property type="nucleotide sequence ID" value="XM_032058397.1"/>
</dbReference>
<accession>A0A5N6TCW9</accession>
<gene>
    <name evidence="8" type="ORF">BDV38DRAFT_277044</name>
</gene>
<evidence type="ECO:0000256" key="3">
    <source>
        <dbReference type="ARBA" id="ARBA00023002"/>
    </source>
</evidence>
<comment type="similarity">
    <text evidence="1 6">Belongs to the cytochrome P450 family.</text>
</comment>
<dbReference type="Proteomes" id="UP000325672">
    <property type="component" value="Unassembled WGS sequence"/>
</dbReference>
<dbReference type="PRINTS" id="PR00463">
    <property type="entry name" value="EP450I"/>
</dbReference>
<dbReference type="GO" id="GO:0016705">
    <property type="term" value="F:oxidoreductase activity, acting on paired donors, with incorporation or reduction of molecular oxygen"/>
    <property type="evidence" value="ECO:0007669"/>
    <property type="project" value="InterPro"/>
</dbReference>
<name>A0A5N6TCW9_ASPPS</name>
<dbReference type="AlphaFoldDB" id="A0A5N6TCW9"/>
<dbReference type="PANTHER" id="PTHR46300:SF12">
    <property type="entry name" value="P450, PUTATIVE (EUROFUNG)-RELATED"/>
    <property type="match status" value="1"/>
</dbReference>
<dbReference type="OrthoDB" id="2789670at2759"/>
<dbReference type="InterPro" id="IPR002401">
    <property type="entry name" value="Cyt_P450_E_grp-I"/>
</dbReference>
<evidence type="ECO:0000313" key="8">
    <source>
        <dbReference type="EMBL" id="KAE8143981.1"/>
    </source>
</evidence>
<dbReference type="InterPro" id="IPR017972">
    <property type="entry name" value="Cyt_P450_CS"/>
</dbReference>
<dbReference type="InterPro" id="IPR050364">
    <property type="entry name" value="Cytochrome_P450_fung"/>
</dbReference>
<evidence type="ECO:0000256" key="4">
    <source>
        <dbReference type="ARBA" id="ARBA00023004"/>
    </source>
</evidence>
<evidence type="ECO:0000256" key="1">
    <source>
        <dbReference type="ARBA" id="ARBA00010617"/>
    </source>
</evidence>
<evidence type="ECO:0000256" key="2">
    <source>
        <dbReference type="ARBA" id="ARBA00022723"/>
    </source>
</evidence>
<dbReference type="InterPro" id="IPR036396">
    <property type="entry name" value="Cyt_P450_sf"/>
</dbReference>
<dbReference type="Pfam" id="PF00067">
    <property type="entry name" value="p450"/>
    <property type="match status" value="2"/>
</dbReference>
<evidence type="ECO:0000256" key="5">
    <source>
        <dbReference type="PIRSR" id="PIRSR602401-1"/>
    </source>
</evidence>
<dbReference type="Gene3D" id="1.10.630.10">
    <property type="entry name" value="Cytochrome P450"/>
    <property type="match status" value="1"/>
</dbReference>
<keyword evidence="7" id="KW-0732">Signal</keyword>
<keyword evidence="5 6" id="KW-0349">Heme</keyword>
<dbReference type="GO" id="GO:0005506">
    <property type="term" value="F:iron ion binding"/>
    <property type="evidence" value="ECO:0007669"/>
    <property type="project" value="InterPro"/>
</dbReference>
<dbReference type="PROSITE" id="PS00086">
    <property type="entry name" value="CYTOCHROME_P450"/>
    <property type="match status" value="1"/>
</dbReference>
<feature type="chain" id="PRO_5024837057" evidence="7">
    <location>
        <begin position="21"/>
        <end position="535"/>
    </location>
</feature>